<dbReference type="EMBL" id="JACHXU010000004">
    <property type="protein sequence ID" value="MBB3205874.1"/>
    <property type="molecule type" value="Genomic_DNA"/>
</dbReference>
<gene>
    <name evidence="1" type="ORF">FHS27_001678</name>
</gene>
<name>A0A7W5DWK4_9BACT</name>
<comment type="caution">
    <text evidence="1">The sequence shown here is derived from an EMBL/GenBank/DDBJ whole genome shotgun (WGS) entry which is preliminary data.</text>
</comment>
<evidence type="ECO:0000313" key="1">
    <source>
        <dbReference type="EMBL" id="MBB3205874.1"/>
    </source>
</evidence>
<proteinExistence type="predicted"/>
<accession>A0A7W5DWK4</accession>
<keyword evidence="2" id="KW-1185">Reference proteome</keyword>
<reference evidence="1 2" key="1">
    <citation type="submission" date="2020-08" db="EMBL/GenBank/DDBJ databases">
        <title>Genomic Encyclopedia of Type Strains, Phase III (KMG-III): the genomes of soil and plant-associated and newly described type strains.</title>
        <authorList>
            <person name="Whitman W."/>
        </authorList>
    </citation>
    <scope>NUCLEOTIDE SEQUENCE [LARGE SCALE GENOMIC DNA]</scope>
    <source>
        <strain evidence="1 2">CECT 8075</strain>
    </source>
</reference>
<dbReference type="AlphaFoldDB" id="A0A7W5DWK4"/>
<protein>
    <submittedName>
        <fullName evidence="1">Uncharacterized protein</fullName>
    </submittedName>
</protein>
<organism evidence="1 2">
    <name type="scientific">Aporhodopirellula rubra</name>
    <dbReference type="NCBI Taxonomy" id="980271"/>
    <lineage>
        <taxon>Bacteria</taxon>
        <taxon>Pseudomonadati</taxon>
        <taxon>Planctomycetota</taxon>
        <taxon>Planctomycetia</taxon>
        <taxon>Pirellulales</taxon>
        <taxon>Pirellulaceae</taxon>
        <taxon>Aporhodopirellula</taxon>
    </lineage>
</organism>
<sequence length="76" mass="8285">MVKPSLPHHGPINAGTMAPIVPPSQSMVPLVSDHQGRILQKKLAERQLFGSKTQKAEYWLTFTIGPILALAPAFKP</sequence>
<dbReference type="Proteomes" id="UP000536179">
    <property type="component" value="Unassembled WGS sequence"/>
</dbReference>
<evidence type="ECO:0000313" key="2">
    <source>
        <dbReference type="Proteomes" id="UP000536179"/>
    </source>
</evidence>